<feature type="region of interest" description="Disordered" evidence="1">
    <location>
        <begin position="558"/>
        <end position="621"/>
    </location>
</feature>
<gene>
    <name evidence="2" type="ORF">INT45_003070</name>
</gene>
<evidence type="ECO:0000256" key="1">
    <source>
        <dbReference type="SAM" id="MobiDB-lite"/>
    </source>
</evidence>
<feature type="region of interest" description="Disordered" evidence="1">
    <location>
        <begin position="364"/>
        <end position="426"/>
    </location>
</feature>
<feature type="compositionally biased region" description="Polar residues" evidence="1">
    <location>
        <begin position="223"/>
        <end position="265"/>
    </location>
</feature>
<protein>
    <submittedName>
        <fullName evidence="2">Uncharacterized protein</fullName>
    </submittedName>
</protein>
<accession>A0A8H7VH74</accession>
<feature type="region of interest" description="Disordered" evidence="1">
    <location>
        <begin position="74"/>
        <end position="126"/>
    </location>
</feature>
<feature type="compositionally biased region" description="Low complexity" evidence="1">
    <location>
        <begin position="573"/>
        <end position="615"/>
    </location>
</feature>
<dbReference type="AlphaFoldDB" id="A0A8H7VH74"/>
<dbReference type="PANTHER" id="PTHR46007">
    <property type="entry name" value="MEDIATOR OF RNA POLYMERASE II TRANSCRIPTION SUBUNIT 12"/>
    <property type="match status" value="1"/>
</dbReference>
<feature type="compositionally biased region" description="Pro residues" evidence="1">
    <location>
        <begin position="369"/>
        <end position="383"/>
    </location>
</feature>
<feature type="region of interest" description="Disordered" evidence="1">
    <location>
        <begin position="297"/>
        <end position="347"/>
    </location>
</feature>
<feature type="compositionally biased region" description="Low complexity" evidence="1">
    <location>
        <begin position="307"/>
        <end position="323"/>
    </location>
</feature>
<organism evidence="2 3">
    <name type="scientific">Circinella minor</name>
    <dbReference type="NCBI Taxonomy" id="1195481"/>
    <lineage>
        <taxon>Eukaryota</taxon>
        <taxon>Fungi</taxon>
        <taxon>Fungi incertae sedis</taxon>
        <taxon>Mucoromycota</taxon>
        <taxon>Mucoromycotina</taxon>
        <taxon>Mucoromycetes</taxon>
        <taxon>Mucorales</taxon>
        <taxon>Lichtheimiaceae</taxon>
        <taxon>Circinella</taxon>
    </lineage>
</organism>
<feature type="compositionally biased region" description="Low complexity" evidence="1">
    <location>
        <begin position="281"/>
        <end position="290"/>
    </location>
</feature>
<feature type="region of interest" description="Disordered" evidence="1">
    <location>
        <begin position="177"/>
        <end position="265"/>
    </location>
</feature>
<feature type="compositionally biased region" description="Low complexity" evidence="1">
    <location>
        <begin position="185"/>
        <end position="196"/>
    </location>
</feature>
<reference evidence="2 3" key="1">
    <citation type="submission" date="2020-12" db="EMBL/GenBank/DDBJ databases">
        <title>Metabolic potential, ecology and presence of endohyphal bacteria is reflected in genomic diversity of Mucoromycotina.</title>
        <authorList>
            <person name="Muszewska A."/>
            <person name="Okrasinska A."/>
            <person name="Steczkiewicz K."/>
            <person name="Drgas O."/>
            <person name="Orlowska M."/>
            <person name="Perlinska-Lenart U."/>
            <person name="Aleksandrzak-Piekarczyk T."/>
            <person name="Szatraj K."/>
            <person name="Zielenkiewicz U."/>
            <person name="Pilsyk S."/>
            <person name="Malc E."/>
            <person name="Mieczkowski P."/>
            <person name="Kruszewska J.S."/>
            <person name="Biernat P."/>
            <person name="Pawlowska J."/>
        </authorList>
    </citation>
    <scope>NUCLEOTIDE SEQUENCE [LARGE SCALE GENOMIC DNA]</scope>
    <source>
        <strain evidence="2 3">CBS 142.35</strain>
    </source>
</reference>
<proteinExistence type="predicted"/>
<dbReference type="InterPro" id="IPR051647">
    <property type="entry name" value="Mediator_comp_sub12"/>
</dbReference>
<feature type="compositionally biased region" description="Basic residues" evidence="1">
    <location>
        <begin position="558"/>
        <end position="572"/>
    </location>
</feature>
<comment type="caution">
    <text evidence="2">The sequence shown here is derived from an EMBL/GenBank/DDBJ whole genome shotgun (WGS) entry which is preliminary data.</text>
</comment>
<dbReference type="EMBL" id="JAEPRB010000212">
    <property type="protein sequence ID" value="KAG2218752.1"/>
    <property type="molecule type" value="Genomic_DNA"/>
</dbReference>
<dbReference type="GO" id="GO:0003713">
    <property type="term" value="F:transcription coactivator activity"/>
    <property type="evidence" value="ECO:0007669"/>
    <property type="project" value="TreeGrafter"/>
</dbReference>
<feature type="compositionally biased region" description="Low complexity" evidence="1">
    <location>
        <begin position="82"/>
        <end position="117"/>
    </location>
</feature>
<name>A0A8H7VH74_9FUNG</name>
<evidence type="ECO:0000313" key="2">
    <source>
        <dbReference type="EMBL" id="KAG2218752.1"/>
    </source>
</evidence>
<dbReference type="Proteomes" id="UP000646827">
    <property type="component" value="Unassembled WGS sequence"/>
</dbReference>
<feature type="compositionally biased region" description="Low complexity" evidence="1">
    <location>
        <begin position="212"/>
        <end position="222"/>
    </location>
</feature>
<sequence>MSHGGRAFQTHGYSAISPDALRAHRQSMLNQQQQQYVQQQQAVMTSVSTPSTTSAYSSNHHHAAAAAVAVAAAASGGGPGGNNPTTTATPSNHHTSPINSHQHQQQQHQQQQQQQQQRTRPPPPLDTMYCDSCQVFRHVTYFTDDRGIKYNVCILCRAPTQLQKRKQIYEEQERAFKHARYSQYQQQQQQQQQHHQPQPPPQQQPPSHHHQQQQQQQHQQQQLTSRFLHTPPTGGSPSSIQVKTSPPNFSASPLRTQSQLQSHVQAQVMQPSLPSLPMPPQQQQQQQPQHLHLPPYQAAPQHHHHQQTQQQQQQQQQPPTQTPSNVEHRPSQSPIPPPSIPSGAATIAPVPTSVASSMAAVAAAAAASQPPPQQPTPPTPSQQPPMMNGHGRPGGNTNTTVNNTATTTTTNTNTGTNGRISPKQQQVKQEVLTLEGFVHALQQETEFDRKHYDVDITPLIHRMGQGAVFSQLGRGVCEHVLSGTKFNFSLKDQRRSIKMPDTLSTLRYYCSQRADTAKPRKASDHPKATNRYDCAGALTIIIDLHKKTAHVTLIHKHSHPPFVPHHHHHYHNNKNNNNNNNNNSNNNNSPASSSQQGGNPQAAAQQQQRQQQKRLLQQRKAKQIEQQFDTLRQKVMDFGRLLENQQGFKNKDFIHTASEAFAGADEMLTACLQVDQAMAAGMNITSQSNYTKHYNKKGNV</sequence>
<dbReference type="GO" id="GO:0045944">
    <property type="term" value="P:positive regulation of transcription by RNA polymerase II"/>
    <property type="evidence" value="ECO:0007669"/>
    <property type="project" value="TreeGrafter"/>
</dbReference>
<dbReference type="GO" id="GO:0016592">
    <property type="term" value="C:mediator complex"/>
    <property type="evidence" value="ECO:0007669"/>
    <property type="project" value="TreeGrafter"/>
</dbReference>
<keyword evidence="3" id="KW-1185">Reference proteome</keyword>
<evidence type="ECO:0000313" key="3">
    <source>
        <dbReference type="Proteomes" id="UP000646827"/>
    </source>
</evidence>
<dbReference type="PANTHER" id="PTHR46007:SF11">
    <property type="entry name" value="MEDIATOR OF RNA POLYMERASE II TRANSCRIPTION SUBUNIT 12"/>
    <property type="match status" value="1"/>
</dbReference>
<feature type="compositionally biased region" description="Low complexity" evidence="1">
    <location>
        <begin position="395"/>
        <end position="418"/>
    </location>
</feature>
<dbReference type="OrthoDB" id="2290998at2759"/>
<feature type="region of interest" description="Disordered" evidence="1">
    <location>
        <begin position="271"/>
        <end position="290"/>
    </location>
</feature>